<reference evidence="11 12" key="1">
    <citation type="journal article" date="2021" name="Hortic Res">
        <title>Chromosome-scale assembly of the Dendrobium chrysotoxum genome enhances the understanding of orchid evolution.</title>
        <authorList>
            <person name="Zhang Y."/>
            <person name="Zhang G.Q."/>
            <person name="Zhang D."/>
            <person name="Liu X.D."/>
            <person name="Xu X.Y."/>
            <person name="Sun W.H."/>
            <person name="Yu X."/>
            <person name="Zhu X."/>
            <person name="Wang Z.W."/>
            <person name="Zhao X."/>
            <person name="Zhong W.Y."/>
            <person name="Chen H."/>
            <person name="Yin W.L."/>
            <person name="Huang T."/>
            <person name="Niu S.C."/>
            <person name="Liu Z.J."/>
        </authorList>
    </citation>
    <scope>NUCLEOTIDE SEQUENCE [LARGE SCALE GENOMIC DNA]</scope>
    <source>
        <strain evidence="11">Lindl</strain>
    </source>
</reference>
<proteinExistence type="predicted"/>
<dbReference type="Gene3D" id="1.10.510.10">
    <property type="entry name" value="Transferase(Phosphotransferase) domain 1"/>
    <property type="match status" value="1"/>
</dbReference>
<dbReference type="Pfam" id="PF07714">
    <property type="entry name" value="PK_Tyr_Ser-Thr"/>
    <property type="match status" value="1"/>
</dbReference>
<protein>
    <recommendedName>
        <fullName evidence="10">Protein kinase domain-containing protein</fullName>
    </recommendedName>
</protein>
<evidence type="ECO:0000256" key="9">
    <source>
        <dbReference type="SAM" id="SignalP"/>
    </source>
</evidence>
<feature type="transmembrane region" description="Helical" evidence="8">
    <location>
        <begin position="337"/>
        <end position="360"/>
    </location>
</feature>
<dbReference type="Gene3D" id="3.30.200.20">
    <property type="entry name" value="Phosphorylase Kinase, domain 1"/>
    <property type="match status" value="1"/>
</dbReference>
<dbReference type="PANTHER" id="PTHR48007">
    <property type="entry name" value="LEUCINE-RICH REPEAT RECEPTOR-LIKE PROTEIN KINASE PXC1"/>
    <property type="match status" value="1"/>
</dbReference>
<keyword evidence="9" id="KW-0732">Signal</keyword>
<evidence type="ECO:0000313" key="12">
    <source>
        <dbReference type="Proteomes" id="UP000775213"/>
    </source>
</evidence>
<name>A0AAV7HK76_DENCH</name>
<dbReference type="AlphaFoldDB" id="A0AAV7HK76"/>
<sequence length="788" mass="86984">MPLLVILLALTAFLPVSTGQTISSSTDLAALYSLRASLALRARDWPRGADPCSSWTGVGCDASGHVISLNLHGLRRTRLGRMNPRFAVDGLKNLSFLTSFNATGFSLPGPIPSLFGRLNPELAVVDLSRASVSGEIPSSLGNLSSLVSLDLSSNLLIGSLPDSLKNLKSLKNLNFGSNLLTGSIKGEFFSSLSKLESVALSRNKFSGLIPGSVFSLPEIKFLDVSYNNFTGNLPDFSVANFSHTGIEVDLSHNLLYGSITSQFSIMSSRFNFVDISNNYFEGSAPFDKNSRHLSIASNCFLNDSSQRGTTECEQFYRERGIPYDGKVNSKNKKTWKYILIAAVCGTALLVFILTLIVLFIMKCKVHSAAQEMNVDAVVSYAPDRGPAQPSQLSFKSPTTGEVFTYEQLAFATSNFSEDNLIKQGHSGDLYNGVLEDGSPVVVKRIDMNSVRMEDYLVELDLFGRSSHERLISLLGHCLQNENEKFLVYKQMPHRDLSHALYRKAESEDDGLQSLDWITRLKIAIGVAEALCHLHYEFTPPLVHRDIQASSILLDDKFEVRLGSLSYVCAQEGDDHQSVISRLFRFSQTSEQNGPGLPLASCAYDIYCFGKVLLELVTGKLGISASNGASTNDWLEHTLRYIDMNKKDLITKIIDPSLIIYEDLLEEVWAMSIIARSCLNPKPSKRPNMKYIRKALENPLKVVREDSNSDSTRFGDSSSRRSWNASLIFGSWRHSLRDIASGSVPPRNGRSLRHTGASRSQGSGGEFSSSRRRLPKEIVPEPIGMEYLD</sequence>
<dbReference type="PROSITE" id="PS50011">
    <property type="entry name" value="PROTEIN_KINASE_DOM"/>
    <property type="match status" value="1"/>
</dbReference>
<dbReference type="PANTHER" id="PTHR48007:SF81">
    <property type="entry name" value="PROTEIN KINASE DOMAIN-CONTAINING PROTEIN"/>
    <property type="match status" value="1"/>
</dbReference>
<evidence type="ECO:0000256" key="2">
    <source>
        <dbReference type="ARBA" id="ARBA00022614"/>
    </source>
</evidence>
<keyword evidence="6 8" id="KW-0472">Membrane</keyword>
<keyword evidence="3 8" id="KW-0812">Transmembrane</keyword>
<feature type="region of interest" description="Disordered" evidence="7">
    <location>
        <begin position="739"/>
        <end position="788"/>
    </location>
</feature>
<dbReference type="SUPFAM" id="SSF56112">
    <property type="entry name" value="Protein kinase-like (PK-like)"/>
    <property type="match status" value="1"/>
</dbReference>
<dbReference type="EMBL" id="JAGFBR010000004">
    <property type="protein sequence ID" value="KAH0468508.1"/>
    <property type="molecule type" value="Genomic_DNA"/>
</dbReference>
<dbReference type="GO" id="GO:0016020">
    <property type="term" value="C:membrane"/>
    <property type="evidence" value="ECO:0007669"/>
    <property type="project" value="UniProtKB-SubCell"/>
</dbReference>
<dbReference type="FunFam" id="3.30.200.20:FF:000433">
    <property type="entry name" value="Predicted protein"/>
    <property type="match status" value="1"/>
</dbReference>
<dbReference type="InterPro" id="IPR001611">
    <property type="entry name" value="Leu-rich_rpt"/>
</dbReference>
<keyword evidence="2" id="KW-0433">Leucine-rich repeat</keyword>
<dbReference type="InterPro" id="IPR000719">
    <property type="entry name" value="Prot_kinase_dom"/>
</dbReference>
<comment type="caution">
    <text evidence="11">The sequence shown here is derived from an EMBL/GenBank/DDBJ whole genome shotgun (WGS) entry which is preliminary data.</text>
</comment>
<evidence type="ECO:0000256" key="8">
    <source>
        <dbReference type="SAM" id="Phobius"/>
    </source>
</evidence>
<evidence type="ECO:0000256" key="4">
    <source>
        <dbReference type="ARBA" id="ARBA00022737"/>
    </source>
</evidence>
<dbReference type="InterPro" id="IPR001245">
    <property type="entry name" value="Ser-Thr/Tyr_kinase_cat_dom"/>
</dbReference>
<keyword evidence="4" id="KW-0677">Repeat</keyword>
<gene>
    <name evidence="11" type="ORF">IEQ34_003541</name>
</gene>
<dbReference type="Pfam" id="PF00560">
    <property type="entry name" value="LRR_1"/>
    <property type="match status" value="1"/>
</dbReference>
<dbReference type="InterPro" id="IPR046959">
    <property type="entry name" value="PRK1-6/SRF4-like"/>
</dbReference>
<keyword evidence="12" id="KW-1185">Reference proteome</keyword>
<dbReference type="GO" id="GO:0005524">
    <property type="term" value="F:ATP binding"/>
    <property type="evidence" value="ECO:0007669"/>
    <property type="project" value="InterPro"/>
</dbReference>
<dbReference type="FunFam" id="3.80.10.10:FF:000383">
    <property type="entry name" value="Leucine-rich repeat receptor protein kinase EMS1"/>
    <property type="match status" value="1"/>
</dbReference>
<evidence type="ECO:0000256" key="7">
    <source>
        <dbReference type="SAM" id="MobiDB-lite"/>
    </source>
</evidence>
<dbReference type="FunFam" id="1.10.510.10:FF:000448">
    <property type="entry name" value="Putative LRR receptor-like serine/threonine-protein kinase"/>
    <property type="match status" value="1"/>
</dbReference>
<dbReference type="Gene3D" id="3.80.10.10">
    <property type="entry name" value="Ribonuclease Inhibitor"/>
    <property type="match status" value="1"/>
</dbReference>
<keyword evidence="5 8" id="KW-1133">Transmembrane helix</keyword>
<evidence type="ECO:0000313" key="11">
    <source>
        <dbReference type="EMBL" id="KAH0468508.1"/>
    </source>
</evidence>
<evidence type="ECO:0000256" key="1">
    <source>
        <dbReference type="ARBA" id="ARBA00004370"/>
    </source>
</evidence>
<dbReference type="SUPFAM" id="SSF52058">
    <property type="entry name" value="L domain-like"/>
    <property type="match status" value="1"/>
</dbReference>
<evidence type="ECO:0000256" key="5">
    <source>
        <dbReference type="ARBA" id="ARBA00022989"/>
    </source>
</evidence>
<feature type="chain" id="PRO_5043776013" description="Protein kinase domain-containing protein" evidence="9">
    <location>
        <begin position="20"/>
        <end position="788"/>
    </location>
</feature>
<dbReference type="Pfam" id="PF08263">
    <property type="entry name" value="LRRNT_2"/>
    <property type="match status" value="1"/>
</dbReference>
<comment type="subcellular location">
    <subcellularLocation>
        <location evidence="1">Membrane</location>
    </subcellularLocation>
</comment>
<accession>A0AAV7HK76</accession>
<dbReference type="Pfam" id="PF13855">
    <property type="entry name" value="LRR_8"/>
    <property type="match status" value="1"/>
</dbReference>
<organism evidence="11 12">
    <name type="scientific">Dendrobium chrysotoxum</name>
    <name type="common">Orchid</name>
    <dbReference type="NCBI Taxonomy" id="161865"/>
    <lineage>
        <taxon>Eukaryota</taxon>
        <taxon>Viridiplantae</taxon>
        <taxon>Streptophyta</taxon>
        <taxon>Embryophyta</taxon>
        <taxon>Tracheophyta</taxon>
        <taxon>Spermatophyta</taxon>
        <taxon>Magnoliopsida</taxon>
        <taxon>Liliopsida</taxon>
        <taxon>Asparagales</taxon>
        <taxon>Orchidaceae</taxon>
        <taxon>Epidendroideae</taxon>
        <taxon>Malaxideae</taxon>
        <taxon>Dendrobiinae</taxon>
        <taxon>Dendrobium</taxon>
    </lineage>
</organism>
<dbReference type="InterPro" id="IPR032675">
    <property type="entry name" value="LRR_dom_sf"/>
</dbReference>
<feature type="domain" description="Protein kinase" evidence="10">
    <location>
        <begin position="415"/>
        <end position="700"/>
    </location>
</feature>
<evidence type="ECO:0000259" key="10">
    <source>
        <dbReference type="PROSITE" id="PS50011"/>
    </source>
</evidence>
<evidence type="ECO:0000256" key="3">
    <source>
        <dbReference type="ARBA" id="ARBA00022692"/>
    </source>
</evidence>
<dbReference type="Proteomes" id="UP000775213">
    <property type="component" value="Unassembled WGS sequence"/>
</dbReference>
<dbReference type="GO" id="GO:0004672">
    <property type="term" value="F:protein kinase activity"/>
    <property type="evidence" value="ECO:0007669"/>
    <property type="project" value="InterPro"/>
</dbReference>
<evidence type="ECO:0000256" key="6">
    <source>
        <dbReference type="ARBA" id="ARBA00023136"/>
    </source>
</evidence>
<feature type="signal peptide" evidence="9">
    <location>
        <begin position="1"/>
        <end position="19"/>
    </location>
</feature>
<dbReference type="InterPro" id="IPR011009">
    <property type="entry name" value="Kinase-like_dom_sf"/>
</dbReference>
<dbReference type="InterPro" id="IPR013210">
    <property type="entry name" value="LRR_N_plant-typ"/>
</dbReference>